<comment type="caution">
    <text evidence="1">The sequence shown here is derived from an EMBL/GenBank/DDBJ whole genome shotgun (WGS) entry which is preliminary data.</text>
</comment>
<keyword evidence="2" id="KW-1185">Reference proteome</keyword>
<dbReference type="Proteomes" id="UP001456513">
    <property type="component" value="Unassembled WGS sequence"/>
</dbReference>
<reference evidence="1 2" key="1">
    <citation type="submission" date="2024-03" db="EMBL/GenBank/DDBJ databases">
        <title>Rhodococcus navarretei sp. nov. and Pseudarthrobacter quantumdoti sp. nov., two new species with the ability to biosynthesize Quantum Dots isolated from soil samples at Union Glacier, Antarctica.</title>
        <authorList>
            <person name="Vargas M."/>
        </authorList>
    </citation>
    <scope>NUCLEOTIDE SEQUENCE [LARGE SCALE GENOMIC DNA]</scope>
    <source>
        <strain evidence="1 2">EXRC-4A-4</strain>
    </source>
</reference>
<gene>
    <name evidence="1" type="ORF">AABD04_07405</name>
</gene>
<evidence type="ECO:0000313" key="2">
    <source>
        <dbReference type="Proteomes" id="UP001456513"/>
    </source>
</evidence>
<dbReference type="EMBL" id="JBBPCN010000001">
    <property type="protein sequence ID" value="MEK8070670.1"/>
    <property type="molecule type" value="Genomic_DNA"/>
</dbReference>
<accession>A0ABU9CTD1</accession>
<sequence length="167" mass="17835">MSTVEKDFEVMAHRLVEASGAPDERDLAYARAGLEGIVNGLKARRAWSEHVGEILTPSEALAVAGWTRAALSKAVRDHRVLRLTGGNGKYGYAAAGFTDDRPAKPIVGLQEVLRVWAEVDPQGWSTAAWLATEQPELGGRTPRRALLDGDVPVVARAGRAAASRLAA</sequence>
<dbReference type="RefSeq" id="WP_341440695.1">
    <property type="nucleotide sequence ID" value="NZ_JBBPCN010000001.1"/>
</dbReference>
<evidence type="ECO:0000313" key="1">
    <source>
        <dbReference type="EMBL" id="MEK8070670.1"/>
    </source>
</evidence>
<organism evidence="1 2">
    <name type="scientific">Rhodococcus navarretei</name>
    <dbReference type="NCBI Taxonomy" id="3128981"/>
    <lineage>
        <taxon>Bacteria</taxon>
        <taxon>Bacillati</taxon>
        <taxon>Actinomycetota</taxon>
        <taxon>Actinomycetes</taxon>
        <taxon>Mycobacteriales</taxon>
        <taxon>Nocardiaceae</taxon>
        <taxon>Rhodococcus</taxon>
    </lineage>
</organism>
<name>A0ABU9CTD1_9NOCA</name>
<proteinExistence type="predicted"/>
<protein>
    <recommendedName>
        <fullName evidence="3">Antitoxin Xre/MbcA/ParS-like toxin-binding domain-containing protein</fullName>
    </recommendedName>
</protein>
<evidence type="ECO:0008006" key="3">
    <source>
        <dbReference type="Google" id="ProtNLM"/>
    </source>
</evidence>